<reference evidence="2" key="1">
    <citation type="submission" date="2019-11" db="EMBL/GenBank/DDBJ databases">
        <authorList>
            <person name="Feng L."/>
        </authorList>
    </citation>
    <scope>NUCLEOTIDE SEQUENCE</scope>
    <source>
        <strain evidence="2">AodontolyticusLFYP35</strain>
    </source>
</reference>
<protein>
    <submittedName>
        <fullName evidence="2">DSBA-like thioredoxin domain protein</fullName>
    </submittedName>
</protein>
<dbReference type="PANTHER" id="PTHR13887">
    <property type="entry name" value="GLUTATHIONE S-TRANSFERASE KAPPA"/>
    <property type="match status" value="1"/>
</dbReference>
<dbReference type="Gene3D" id="3.40.30.10">
    <property type="entry name" value="Glutaredoxin"/>
    <property type="match status" value="1"/>
</dbReference>
<accession>A0A6N2TJX3</accession>
<gene>
    <name evidence="2" type="ORF">AOLFYP35_01339</name>
</gene>
<feature type="domain" description="DSBA-like thioredoxin" evidence="1">
    <location>
        <begin position="3"/>
        <end position="214"/>
    </location>
</feature>
<dbReference type="InterPro" id="IPR036249">
    <property type="entry name" value="Thioredoxin-like_sf"/>
</dbReference>
<proteinExistence type="predicted"/>
<dbReference type="PANTHER" id="PTHR13887:SF41">
    <property type="entry name" value="THIOREDOXIN SUPERFAMILY PROTEIN"/>
    <property type="match status" value="1"/>
</dbReference>
<dbReference type="InterPro" id="IPR001853">
    <property type="entry name" value="DSBA-like_thioredoxin_dom"/>
</dbReference>
<sequence length="234" mass="26088">MHVDVWADFACPWCYLGIHHLRDALTRFEHRDQVEVRFHSYLLDPEQSAVLEMSQADFLVHTHPGMSQEEAADALIHVGELARADGIPLDFDSLVVAPTSFAHKAMSAAREMDEKSGVTNGAGTYQFAYAEALFRARFEIGLNLADPDVLIGCAQDVRIPEMLVVDALSDPVASSEVFSDYQIAVQMGIDTIPTYLFDRSLVVQGMHDTEAMRRILTTAWEQVHPNASTQEETH</sequence>
<dbReference type="GO" id="GO:0016491">
    <property type="term" value="F:oxidoreductase activity"/>
    <property type="evidence" value="ECO:0007669"/>
    <property type="project" value="InterPro"/>
</dbReference>
<dbReference type="EMBL" id="CACRSM010000002">
    <property type="protein sequence ID" value="VYT04371.1"/>
    <property type="molecule type" value="Genomic_DNA"/>
</dbReference>
<evidence type="ECO:0000259" key="1">
    <source>
        <dbReference type="Pfam" id="PF01323"/>
    </source>
</evidence>
<dbReference type="SUPFAM" id="SSF52833">
    <property type="entry name" value="Thioredoxin-like"/>
    <property type="match status" value="1"/>
</dbReference>
<organism evidence="2">
    <name type="scientific">Schaalia odontolytica</name>
    <dbReference type="NCBI Taxonomy" id="1660"/>
    <lineage>
        <taxon>Bacteria</taxon>
        <taxon>Bacillati</taxon>
        <taxon>Actinomycetota</taxon>
        <taxon>Actinomycetes</taxon>
        <taxon>Actinomycetales</taxon>
        <taxon>Actinomycetaceae</taxon>
        <taxon>Schaalia</taxon>
    </lineage>
</organism>
<evidence type="ECO:0000313" key="2">
    <source>
        <dbReference type="EMBL" id="VYT04371.1"/>
    </source>
</evidence>
<name>A0A6N2TJX3_9ACTO</name>
<dbReference type="Pfam" id="PF01323">
    <property type="entry name" value="DSBA"/>
    <property type="match status" value="1"/>
</dbReference>
<dbReference type="AlphaFoldDB" id="A0A6N2TJX3"/>